<name>A0AAE0CNA2_9ROSI</name>
<evidence type="ECO:0008006" key="3">
    <source>
        <dbReference type="Google" id="ProtNLM"/>
    </source>
</evidence>
<organism evidence="1 2">
    <name type="scientific">Dipteronia dyeriana</name>
    <dbReference type="NCBI Taxonomy" id="168575"/>
    <lineage>
        <taxon>Eukaryota</taxon>
        <taxon>Viridiplantae</taxon>
        <taxon>Streptophyta</taxon>
        <taxon>Embryophyta</taxon>
        <taxon>Tracheophyta</taxon>
        <taxon>Spermatophyta</taxon>
        <taxon>Magnoliopsida</taxon>
        <taxon>eudicotyledons</taxon>
        <taxon>Gunneridae</taxon>
        <taxon>Pentapetalae</taxon>
        <taxon>rosids</taxon>
        <taxon>malvids</taxon>
        <taxon>Sapindales</taxon>
        <taxon>Sapindaceae</taxon>
        <taxon>Hippocastanoideae</taxon>
        <taxon>Acereae</taxon>
        <taxon>Dipteronia</taxon>
    </lineage>
</organism>
<comment type="caution">
    <text evidence="1">The sequence shown here is derived from an EMBL/GenBank/DDBJ whole genome shotgun (WGS) entry which is preliminary data.</text>
</comment>
<gene>
    <name evidence="1" type="ORF">Ddye_009885</name>
</gene>
<accession>A0AAE0CNA2</accession>
<keyword evidence="2" id="KW-1185">Reference proteome</keyword>
<proteinExistence type="predicted"/>
<dbReference type="InterPro" id="IPR036691">
    <property type="entry name" value="Endo/exonu/phosph_ase_sf"/>
</dbReference>
<evidence type="ECO:0000313" key="1">
    <source>
        <dbReference type="EMBL" id="KAK2656833.1"/>
    </source>
</evidence>
<protein>
    <recommendedName>
        <fullName evidence="3">Endonuclease/exonuclease/phosphatase domain-containing protein</fullName>
    </recommendedName>
</protein>
<dbReference type="SUPFAM" id="SSF56219">
    <property type="entry name" value="DNase I-like"/>
    <property type="match status" value="1"/>
</dbReference>
<dbReference type="AlphaFoldDB" id="A0AAE0CNA2"/>
<dbReference type="Proteomes" id="UP001280121">
    <property type="component" value="Unassembled WGS sequence"/>
</dbReference>
<evidence type="ECO:0000313" key="2">
    <source>
        <dbReference type="Proteomes" id="UP001280121"/>
    </source>
</evidence>
<sequence length="102" mass="11348">MLTLSWNIRGLGRVEKRRVVRNLVITHRPTFLFIQESKLDSINNKVFSSIEGMWLSRGMGVDEVGTAGGLIYIWNDDLAIAKSCISNNNCLIIAGKLVSLAK</sequence>
<dbReference type="Gene3D" id="3.60.10.10">
    <property type="entry name" value="Endonuclease/exonuclease/phosphatase"/>
    <property type="match status" value="1"/>
</dbReference>
<dbReference type="EMBL" id="JANJYI010000003">
    <property type="protein sequence ID" value="KAK2656833.1"/>
    <property type="molecule type" value="Genomic_DNA"/>
</dbReference>
<reference evidence="1" key="1">
    <citation type="journal article" date="2023" name="Plant J.">
        <title>Genome sequences and population genomics provide insights into the demographic history, inbreeding, and mutation load of two 'living fossil' tree species of Dipteronia.</title>
        <authorList>
            <person name="Feng Y."/>
            <person name="Comes H.P."/>
            <person name="Chen J."/>
            <person name="Zhu S."/>
            <person name="Lu R."/>
            <person name="Zhang X."/>
            <person name="Li P."/>
            <person name="Qiu J."/>
            <person name="Olsen K.M."/>
            <person name="Qiu Y."/>
        </authorList>
    </citation>
    <scope>NUCLEOTIDE SEQUENCE</scope>
    <source>
        <strain evidence="1">KIB01</strain>
    </source>
</reference>